<gene>
    <name evidence="4" type="ORF">GCM10009854_39160</name>
</gene>
<evidence type="ECO:0000256" key="1">
    <source>
        <dbReference type="ARBA" id="ARBA00023015"/>
    </source>
</evidence>
<dbReference type="Gene3D" id="1.10.10.1320">
    <property type="entry name" value="Anti-sigma factor, zinc-finger domain"/>
    <property type="match status" value="1"/>
</dbReference>
<dbReference type="EMBL" id="BAAARA010000015">
    <property type="protein sequence ID" value="GAA2357037.1"/>
    <property type="molecule type" value="Genomic_DNA"/>
</dbReference>
<keyword evidence="3" id="KW-0472">Membrane</keyword>
<comment type="caution">
    <text evidence="4">The sequence shown here is derived from an EMBL/GenBank/DDBJ whole genome shotgun (WGS) entry which is preliminary data.</text>
</comment>
<keyword evidence="1" id="KW-0805">Transcription regulation</keyword>
<evidence type="ECO:0000256" key="3">
    <source>
        <dbReference type="SAM" id="Phobius"/>
    </source>
</evidence>
<dbReference type="Proteomes" id="UP001501218">
    <property type="component" value="Unassembled WGS sequence"/>
</dbReference>
<name>A0ABN3GNZ7_9PSEU</name>
<proteinExistence type="predicted"/>
<organism evidence="4 5">
    <name type="scientific">Saccharopolyspora halophila</name>
    <dbReference type="NCBI Taxonomy" id="405551"/>
    <lineage>
        <taxon>Bacteria</taxon>
        <taxon>Bacillati</taxon>
        <taxon>Actinomycetota</taxon>
        <taxon>Actinomycetes</taxon>
        <taxon>Pseudonocardiales</taxon>
        <taxon>Pseudonocardiaceae</taxon>
        <taxon>Saccharopolyspora</taxon>
    </lineage>
</organism>
<protein>
    <recommendedName>
        <fullName evidence="6">Zinc-finger domain-containing protein</fullName>
    </recommendedName>
</protein>
<keyword evidence="5" id="KW-1185">Reference proteome</keyword>
<evidence type="ECO:0000313" key="4">
    <source>
        <dbReference type="EMBL" id="GAA2357037.1"/>
    </source>
</evidence>
<dbReference type="RefSeq" id="WP_344134758.1">
    <property type="nucleotide sequence ID" value="NZ_BAAARA010000015.1"/>
</dbReference>
<keyword evidence="3" id="KW-1133">Transmembrane helix</keyword>
<evidence type="ECO:0000313" key="5">
    <source>
        <dbReference type="Proteomes" id="UP001501218"/>
    </source>
</evidence>
<accession>A0ABN3GNZ7</accession>
<keyword evidence="2" id="KW-0804">Transcription</keyword>
<reference evidence="4 5" key="1">
    <citation type="journal article" date="2019" name="Int. J. Syst. Evol. Microbiol.">
        <title>The Global Catalogue of Microorganisms (GCM) 10K type strain sequencing project: providing services to taxonomists for standard genome sequencing and annotation.</title>
        <authorList>
            <consortium name="The Broad Institute Genomics Platform"/>
            <consortium name="The Broad Institute Genome Sequencing Center for Infectious Disease"/>
            <person name="Wu L."/>
            <person name="Ma J."/>
        </authorList>
    </citation>
    <scope>NUCLEOTIDE SEQUENCE [LARGE SCALE GENOMIC DNA]</scope>
    <source>
        <strain evidence="4 5">JCM 16221</strain>
    </source>
</reference>
<evidence type="ECO:0008006" key="6">
    <source>
        <dbReference type="Google" id="ProtNLM"/>
    </source>
</evidence>
<dbReference type="InterPro" id="IPR041916">
    <property type="entry name" value="Anti_sigma_zinc_sf"/>
</dbReference>
<sequence>MHDTDHAEFQDLLPDFKSGALADVDWLMMRTHLAECAQCRAELRRPELHNRAAPRLISPGQRDHRSRQTAPTWLIALGTTLVAGLVAFAIAYALTP</sequence>
<evidence type="ECO:0000256" key="2">
    <source>
        <dbReference type="ARBA" id="ARBA00023163"/>
    </source>
</evidence>
<feature type="transmembrane region" description="Helical" evidence="3">
    <location>
        <begin position="72"/>
        <end position="94"/>
    </location>
</feature>
<keyword evidence="3" id="KW-0812">Transmembrane</keyword>